<sequence length="115" mass="13727">MDFSLKHFHVWRKQRMLEDYPQHFSKMLLLFLCEASESQRVEPPLKRDLDIEFLKNVLMETHMPQNSHCCNQKTNNAVLPEMSCHYYSSVASKYPLQESCHSFHHQDAQFSMNHL</sequence>
<accession>A0AAQ3NSX7</accession>
<organism evidence="1 2">
    <name type="scientific">Vigna mungo</name>
    <name type="common">Black gram</name>
    <name type="synonym">Phaseolus mungo</name>
    <dbReference type="NCBI Taxonomy" id="3915"/>
    <lineage>
        <taxon>Eukaryota</taxon>
        <taxon>Viridiplantae</taxon>
        <taxon>Streptophyta</taxon>
        <taxon>Embryophyta</taxon>
        <taxon>Tracheophyta</taxon>
        <taxon>Spermatophyta</taxon>
        <taxon>Magnoliopsida</taxon>
        <taxon>eudicotyledons</taxon>
        <taxon>Gunneridae</taxon>
        <taxon>Pentapetalae</taxon>
        <taxon>rosids</taxon>
        <taxon>fabids</taxon>
        <taxon>Fabales</taxon>
        <taxon>Fabaceae</taxon>
        <taxon>Papilionoideae</taxon>
        <taxon>50 kb inversion clade</taxon>
        <taxon>NPAAA clade</taxon>
        <taxon>indigoferoid/millettioid clade</taxon>
        <taxon>Phaseoleae</taxon>
        <taxon>Vigna</taxon>
    </lineage>
</organism>
<dbReference type="EMBL" id="CP144697">
    <property type="protein sequence ID" value="WVZ15449.1"/>
    <property type="molecule type" value="Genomic_DNA"/>
</dbReference>
<evidence type="ECO:0000313" key="1">
    <source>
        <dbReference type="EMBL" id="WVZ15449.1"/>
    </source>
</evidence>
<name>A0AAQ3NSX7_VIGMU</name>
<dbReference type="AlphaFoldDB" id="A0AAQ3NSX7"/>
<protein>
    <submittedName>
        <fullName evidence="1">Uncharacterized protein</fullName>
    </submittedName>
</protein>
<dbReference type="Proteomes" id="UP001374535">
    <property type="component" value="Chromosome 4"/>
</dbReference>
<gene>
    <name evidence="1" type="ORF">V8G54_013015</name>
</gene>
<proteinExistence type="predicted"/>
<keyword evidence="2" id="KW-1185">Reference proteome</keyword>
<evidence type="ECO:0000313" key="2">
    <source>
        <dbReference type="Proteomes" id="UP001374535"/>
    </source>
</evidence>
<reference evidence="1 2" key="1">
    <citation type="journal article" date="2023" name="Life. Sci Alliance">
        <title>Evolutionary insights into 3D genome organization and epigenetic landscape of Vigna mungo.</title>
        <authorList>
            <person name="Junaid A."/>
            <person name="Singh B."/>
            <person name="Bhatia S."/>
        </authorList>
    </citation>
    <scope>NUCLEOTIDE SEQUENCE [LARGE SCALE GENOMIC DNA]</scope>
    <source>
        <strain evidence="1">Urdbean</strain>
    </source>
</reference>